<evidence type="ECO:0000256" key="2">
    <source>
        <dbReference type="SAM" id="Phobius"/>
    </source>
</evidence>
<organism evidence="3 4">
    <name type="scientific">Microcella daejeonensis</name>
    <dbReference type="NCBI Taxonomy" id="2994971"/>
    <lineage>
        <taxon>Bacteria</taxon>
        <taxon>Bacillati</taxon>
        <taxon>Actinomycetota</taxon>
        <taxon>Actinomycetes</taxon>
        <taxon>Micrococcales</taxon>
        <taxon>Microbacteriaceae</taxon>
        <taxon>Microcella</taxon>
    </lineage>
</organism>
<feature type="transmembrane region" description="Helical" evidence="2">
    <location>
        <begin position="865"/>
        <end position="894"/>
    </location>
</feature>
<proteinExistence type="predicted"/>
<feature type="transmembrane region" description="Helical" evidence="2">
    <location>
        <begin position="365"/>
        <end position="390"/>
    </location>
</feature>
<feature type="region of interest" description="Disordered" evidence="1">
    <location>
        <begin position="600"/>
        <end position="619"/>
    </location>
</feature>
<evidence type="ECO:0000313" key="3">
    <source>
        <dbReference type="EMBL" id="WAB81843.1"/>
    </source>
</evidence>
<feature type="transmembrane region" description="Helical" evidence="2">
    <location>
        <begin position="459"/>
        <end position="488"/>
    </location>
</feature>
<dbReference type="RefSeq" id="WP_267781634.1">
    <property type="nucleotide sequence ID" value="NZ_CP113089.1"/>
</dbReference>
<keyword evidence="2" id="KW-0472">Membrane</keyword>
<dbReference type="GO" id="GO:0005886">
    <property type="term" value="C:plasma membrane"/>
    <property type="evidence" value="ECO:0007669"/>
    <property type="project" value="TreeGrafter"/>
</dbReference>
<gene>
    <name evidence="3" type="ORF">OVN18_02135</name>
</gene>
<feature type="transmembrane region" description="Helical" evidence="2">
    <location>
        <begin position="818"/>
        <end position="844"/>
    </location>
</feature>
<protein>
    <recommendedName>
        <fullName evidence="5">FtsX-like permease family protein</fullName>
    </recommendedName>
</protein>
<dbReference type="PANTHER" id="PTHR30572:SF4">
    <property type="entry name" value="ABC TRANSPORTER PERMEASE YTRF"/>
    <property type="match status" value="1"/>
</dbReference>
<feature type="transmembrane region" description="Helical" evidence="2">
    <location>
        <begin position="509"/>
        <end position="533"/>
    </location>
</feature>
<feature type="transmembrane region" description="Helical" evidence="2">
    <location>
        <begin position="411"/>
        <end position="439"/>
    </location>
</feature>
<keyword evidence="2" id="KW-1133">Transmembrane helix</keyword>
<keyword evidence="2" id="KW-0812">Transmembrane</keyword>
<feature type="transmembrane region" description="Helical" evidence="2">
    <location>
        <begin position="315"/>
        <end position="345"/>
    </location>
</feature>
<dbReference type="EMBL" id="CP113089">
    <property type="protein sequence ID" value="WAB81843.1"/>
    <property type="molecule type" value="Genomic_DNA"/>
</dbReference>
<dbReference type="KEGG" id="mdb:OVN18_02135"/>
<sequence>MAARTARRSLGRSILVAVMIAVPVAGMAGAAVVTASMEATPAELVALQLGAEAEAVLQVVAPPDNDVRQEVSAPVQGWWDTGAGSYEIRNEGDQVDPSTLVEGELISESLGTAVVETPSGLRAVPAVEGDLLRPELEGRYDLIDGRAPSTAGDVVLTPALLESLDIAIGEEATIATPDGEIAVDVVGVYRSSDTSVTSEELLAAPDTLAEGTMIPNRYFLLDQELTWDDVLALNEQGVIAASRTVLLGNDPTPGARPSDLTLFGLGGGVLAFAALIGGFLLFQVVLLAAAAFMVGARQQQRALAVLASVGGDRRLMRATVTAGGVVLGLVGGLLGIMLGIGGAAVAIPLLSGGRAMSFPGFHLPWLMLAVTVLLAVLAGWAAALVPARVASRIDIVPALRGARRPPTPRRAARITALVVVIVGAALLLIGGVTLVIARAAAAAAMAELEPSPVPPEVDIIAVVVIGLGAVVVQLGVVLALPAVLRLLARATGGARSALRLAARDAGRNSARTVPVTAAVMTTVFLASFIMSVLSAGQSETDKTYQAEAPANSVSVSTIVYDYVSQEEAVFDNIPGIESAILEISPDARVAVVEGTPSEPSIRYDPVTGTPTLGESSSGSTVARVFPANRDCRAVFSNDPELGDPRECEGSPEEIQGLYSGYMLRSDIAIGEPDDLEVFLGEPLSAESRAMLARGGAVALNPLLVEDGEVTIDRLPAEQFVVEPDEFADPAAFPPESSDRLPAAMQVLSAGLGGRILISPETAERLDIAARPQLLIAQLPEEPTLAQRDAFTALSQDLTGDPYRFYPYIETGPPDTSTLATWALVAVSAVIALAASSIAIGLARIDGRRDEAILGAMGATRSLRRAVSLWQAILLAGVGSLIGAALGVLTAGALALPGGPLPFAPPWVPLAIVAVGVPVLIGLGAWLFAGRSTALRTDRTAIS</sequence>
<feature type="compositionally biased region" description="Polar residues" evidence="1">
    <location>
        <begin position="608"/>
        <end position="619"/>
    </location>
</feature>
<dbReference type="PANTHER" id="PTHR30572">
    <property type="entry name" value="MEMBRANE COMPONENT OF TRANSPORTER-RELATED"/>
    <property type="match status" value="1"/>
</dbReference>
<evidence type="ECO:0000313" key="4">
    <source>
        <dbReference type="Proteomes" id="UP001164706"/>
    </source>
</evidence>
<reference evidence="3" key="1">
    <citation type="submission" date="2022-11" db="EMBL/GenBank/DDBJ databases">
        <title>Description of Microcella daejonensis nov. sp, isolated from riverside soil.</title>
        <authorList>
            <person name="Molina K.M."/>
            <person name="Kim S.B."/>
        </authorList>
    </citation>
    <scope>NUCLEOTIDE SEQUENCE</scope>
    <source>
        <strain evidence="3">MMS21-STM12</strain>
    </source>
</reference>
<evidence type="ECO:0008006" key="5">
    <source>
        <dbReference type="Google" id="ProtNLM"/>
    </source>
</evidence>
<evidence type="ECO:0000256" key="1">
    <source>
        <dbReference type="SAM" id="MobiDB-lite"/>
    </source>
</evidence>
<dbReference type="InterPro" id="IPR050250">
    <property type="entry name" value="Macrolide_Exporter_MacB"/>
</dbReference>
<accession>A0A9E8MLS7</accession>
<feature type="transmembrane region" description="Helical" evidence="2">
    <location>
        <begin position="262"/>
        <end position="294"/>
    </location>
</feature>
<name>A0A9E8MLS7_9MICO</name>
<dbReference type="Proteomes" id="UP001164706">
    <property type="component" value="Chromosome"/>
</dbReference>
<dbReference type="AlphaFoldDB" id="A0A9E8MLS7"/>
<keyword evidence="4" id="KW-1185">Reference proteome</keyword>
<dbReference type="GO" id="GO:0022857">
    <property type="term" value="F:transmembrane transporter activity"/>
    <property type="evidence" value="ECO:0007669"/>
    <property type="project" value="TreeGrafter"/>
</dbReference>
<feature type="transmembrane region" description="Helical" evidence="2">
    <location>
        <begin position="906"/>
        <end position="928"/>
    </location>
</feature>